<comment type="caution">
    <text evidence="2">The sequence shown here is derived from an EMBL/GenBank/DDBJ whole genome shotgun (WGS) entry which is preliminary data.</text>
</comment>
<gene>
    <name evidence="2" type="ORF">ABGN05_07695</name>
</gene>
<reference evidence="2 3" key="1">
    <citation type="submission" date="2024-05" db="EMBL/GenBank/DDBJ databases">
        <authorList>
            <person name="Jiang F."/>
        </authorList>
    </citation>
    <scope>NUCLEOTIDE SEQUENCE [LARGE SCALE GENOMIC DNA]</scope>
    <source>
        <strain evidence="2 3">LZ166</strain>
    </source>
</reference>
<evidence type="ECO:0000313" key="2">
    <source>
        <dbReference type="EMBL" id="MEX0405537.1"/>
    </source>
</evidence>
<dbReference type="EMBL" id="JBDPGJ010000002">
    <property type="protein sequence ID" value="MEX0405537.1"/>
    <property type="molecule type" value="Genomic_DNA"/>
</dbReference>
<sequence>MSRQTIIEGFAVVMLLRDGSVPLSSKRFNAGQYRQTFLEAEHKLMDEALGFGNKVRPKATRERLAVAHFTKSGRKDATPFVDKLFPSPIVGLSPKEIEAKRAETWERVVESRSAPSRARPIASASDVEIPQRRPPGLDDPGG</sequence>
<keyword evidence="3" id="KW-1185">Reference proteome</keyword>
<name>A0ABV3SFM5_9HYPH</name>
<dbReference type="RefSeq" id="WP_367953431.1">
    <property type="nucleotide sequence ID" value="NZ_JBDPGJ010000002.1"/>
</dbReference>
<organism evidence="2 3">
    <name type="scientific">Aquibium pacificus</name>
    <dbReference type="NCBI Taxonomy" id="3153579"/>
    <lineage>
        <taxon>Bacteria</taxon>
        <taxon>Pseudomonadati</taxon>
        <taxon>Pseudomonadota</taxon>
        <taxon>Alphaproteobacteria</taxon>
        <taxon>Hyphomicrobiales</taxon>
        <taxon>Phyllobacteriaceae</taxon>
        <taxon>Aquibium</taxon>
    </lineage>
</organism>
<feature type="region of interest" description="Disordered" evidence="1">
    <location>
        <begin position="106"/>
        <end position="142"/>
    </location>
</feature>
<evidence type="ECO:0000256" key="1">
    <source>
        <dbReference type="SAM" id="MobiDB-lite"/>
    </source>
</evidence>
<dbReference type="Proteomes" id="UP001556692">
    <property type="component" value="Unassembled WGS sequence"/>
</dbReference>
<proteinExistence type="predicted"/>
<accession>A0ABV3SFM5</accession>
<feature type="compositionally biased region" description="Low complexity" evidence="1">
    <location>
        <begin position="111"/>
        <end position="125"/>
    </location>
</feature>
<evidence type="ECO:0000313" key="3">
    <source>
        <dbReference type="Proteomes" id="UP001556692"/>
    </source>
</evidence>
<protein>
    <submittedName>
        <fullName evidence="2">Uncharacterized protein</fullName>
    </submittedName>
</protein>